<evidence type="ECO:0000256" key="7">
    <source>
        <dbReference type="ARBA" id="ARBA00022777"/>
    </source>
</evidence>
<evidence type="ECO:0000256" key="3">
    <source>
        <dbReference type="ARBA" id="ARBA00017144"/>
    </source>
</evidence>
<dbReference type="EC" id="2.7.4.9" evidence="2 11"/>
<evidence type="ECO:0000313" key="14">
    <source>
        <dbReference type="Proteomes" id="UP000611629"/>
    </source>
</evidence>
<dbReference type="InterPro" id="IPR039430">
    <property type="entry name" value="Thymidylate_kin-like_dom"/>
</dbReference>
<evidence type="ECO:0000259" key="12">
    <source>
        <dbReference type="Pfam" id="PF02223"/>
    </source>
</evidence>
<accession>A0A974BJ65</accession>
<dbReference type="NCBIfam" id="TIGR00041">
    <property type="entry name" value="DTMP_kinase"/>
    <property type="match status" value="1"/>
</dbReference>
<dbReference type="InterPro" id="IPR018094">
    <property type="entry name" value="Thymidylate_kinase"/>
</dbReference>
<dbReference type="GO" id="GO:0006235">
    <property type="term" value="P:dTTP biosynthetic process"/>
    <property type="evidence" value="ECO:0007669"/>
    <property type="project" value="UniProtKB-UniRule"/>
</dbReference>
<dbReference type="Pfam" id="PF02223">
    <property type="entry name" value="Thymidylate_kin"/>
    <property type="match status" value="1"/>
</dbReference>
<dbReference type="PANTHER" id="PTHR10344">
    <property type="entry name" value="THYMIDYLATE KINASE"/>
    <property type="match status" value="1"/>
</dbReference>
<dbReference type="CDD" id="cd01672">
    <property type="entry name" value="TMPK"/>
    <property type="match status" value="1"/>
</dbReference>
<dbReference type="InterPro" id="IPR027417">
    <property type="entry name" value="P-loop_NTPase"/>
</dbReference>
<evidence type="ECO:0000256" key="11">
    <source>
        <dbReference type="HAMAP-Rule" id="MF_00165"/>
    </source>
</evidence>
<dbReference type="GO" id="GO:0005524">
    <property type="term" value="F:ATP binding"/>
    <property type="evidence" value="ECO:0007669"/>
    <property type="project" value="UniProtKB-UniRule"/>
</dbReference>
<comment type="catalytic activity">
    <reaction evidence="9 11">
        <text>dTMP + ATP = dTDP + ADP</text>
        <dbReference type="Rhea" id="RHEA:13517"/>
        <dbReference type="ChEBI" id="CHEBI:30616"/>
        <dbReference type="ChEBI" id="CHEBI:58369"/>
        <dbReference type="ChEBI" id="CHEBI:63528"/>
        <dbReference type="ChEBI" id="CHEBI:456216"/>
        <dbReference type="EC" id="2.7.4.9"/>
    </reaction>
</comment>
<dbReference type="Gene3D" id="3.40.50.300">
    <property type="entry name" value="P-loop containing nucleotide triphosphate hydrolases"/>
    <property type="match status" value="1"/>
</dbReference>
<dbReference type="GO" id="GO:0004798">
    <property type="term" value="F:dTMP kinase activity"/>
    <property type="evidence" value="ECO:0007669"/>
    <property type="project" value="UniProtKB-UniRule"/>
</dbReference>
<keyword evidence="4 11" id="KW-0808">Transferase</keyword>
<dbReference type="SUPFAM" id="SSF52540">
    <property type="entry name" value="P-loop containing nucleoside triphosphate hydrolases"/>
    <property type="match status" value="1"/>
</dbReference>
<dbReference type="GO" id="GO:0006233">
    <property type="term" value="P:dTDP biosynthetic process"/>
    <property type="evidence" value="ECO:0007669"/>
    <property type="project" value="InterPro"/>
</dbReference>
<dbReference type="Proteomes" id="UP000611629">
    <property type="component" value="Unassembled WGS sequence"/>
</dbReference>
<dbReference type="PROSITE" id="PS01331">
    <property type="entry name" value="THYMIDYLATE_KINASE"/>
    <property type="match status" value="1"/>
</dbReference>
<feature type="binding site" evidence="11">
    <location>
        <begin position="10"/>
        <end position="17"/>
    </location>
    <ligand>
        <name>ATP</name>
        <dbReference type="ChEBI" id="CHEBI:30616"/>
    </ligand>
</feature>
<keyword evidence="5 11" id="KW-0545">Nucleotide biosynthesis</keyword>
<gene>
    <name evidence="11" type="primary">tmk</name>
    <name evidence="13" type="ORF">HZF24_07995</name>
</gene>
<dbReference type="EMBL" id="JACBNQ010000007">
    <property type="protein sequence ID" value="NYB74082.1"/>
    <property type="molecule type" value="Genomic_DNA"/>
</dbReference>
<evidence type="ECO:0000313" key="13">
    <source>
        <dbReference type="EMBL" id="NYB74082.1"/>
    </source>
</evidence>
<comment type="caution">
    <text evidence="13">The sequence shown here is derived from an EMBL/GenBank/DDBJ whole genome shotgun (WGS) entry which is preliminary data.</text>
</comment>
<evidence type="ECO:0000256" key="2">
    <source>
        <dbReference type="ARBA" id="ARBA00012980"/>
    </source>
</evidence>
<evidence type="ECO:0000256" key="6">
    <source>
        <dbReference type="ARBA" id="ARBA00022741"/>
    </source>
</evidence>
<keyword evidence="14" id="KW-1185">Reference proteome</keyword>
<dbReference type="GO" id="GO:0006227">
    <property type="term" value="P:dUDP biosynthetic process"/>
    <property type="evidence" value="ECO:0007669"/>
    <property type="project" value="TreeGrafter"/>
</dbReference>
<sequence>MRGIFIVLEGPDGSGKSTMAKKIGKYFSEQGREIEFTREPGGTKISEKIRELILDNNNTEMNYRTEALLYAAARAQLVTEKIIPWLQDGKIVISERFVYSSLVYQGIGRGLGIEEVKNINKFATANLRPDLVLLLDVNPEKGLRRKLNIDGGDRLENESISFHKQVYEGYKELALSCPEIKTINAERTIDEIFNEIKNIIISI</sequence>
<comment type="function">
    <text evidence="10 11">Phosphorylation of dTMP to form dTDP in both de novo and salvage pathways of dTTP synthesis.</text>
</comment>
<evidence type="ECO:0000256" key="10">
    <source>
        <dbReference type="ARBA" id="ARBA00057735"/>
    </source>
</evidence>
<keyword evidence="8 11" id="KW-0067">ATP-binding</keyword>
<dbReference type="PANTHER" id="PTHR10344:SF4">
    <property type="entry name" value="UMP-CMP KINASE 2, MITOCHONDRIAL"/>
    <property type="match status" value="1"/>
</dbReference>
<protein>
    <recommendedName>
        <fullName evidence="3 11">Thymidylate kinase</fullName>
        <ecNumber evidence="2 11">2.7.4.9</ecNumber>
    </recommendedName>
    <alternativeName>
        <fullName evidence="11">dTMP kinase</fullName>
    </alternativeName>
</protein>
<keyword evidence="7 11" id="KW-0418">Kinase</keyword>
<dbReference type="HAMAP" id="MF_00165">
    <property type="entry name" value="Thymidylate_kinase"/>
    <property type="match status" value="1"/>
</dbReference>
<evidence type="ECO:0000256" key="9">
    <source>
        <dbReference type="ARBA" id="ARBA00048743"/>
    </source>
</evidence>
<evidence type="ECO:0000256" key="4">
    <source>
        <dbReference type="ARBA" id="ARBA00022679"/>
    </source>
</evidence>
<reference evidence="13" key="1">
    <citation type="submission" date="2020-07" db="EMBL/GenBank/DDBJ databases">
        <title>Genomic analysis of a strain of Sedimentibacter Hydroxybenzoicus DSM7310.</title>
        <authorList>
            <person name="Ma S."/>
        </authorList>
    </citation>
    <scope>NUCLEOTIDE SEQUENCE</scope>
    <source>
        <strain evidence="13">DSM 7310</strain>
    </source>
</reference>
<dbReference type="AlphaFoldDB" id="A0A974BJ65"/>
<comment type="similarity">
    <text evidence="1 11">Belongs to the thymidylate kinase family.</text>
</comment>
<organism evidence="13 14">
    <name type="scientific">Sedimentibacter hydroxybenzoicus DSM 7310</name>
    <dbReference type="NCBI Taxonomy" id="1123245"/>
    <lineage>
        <taxon>Bacteria</taxon>
        <taxon>Bacillati</taxon>
        <taxon>Bacillota</taxon>
        <taxon>Tissierellia</taxon>
        <taxon>Sedimentibacter</taxon>
    </lineage>
</organism>
<evidence type="ECO:0000256" key="5">
    <source>
        <dbReference type="ARBA" id="ARBA00022727"/>
    </source>
</evidence>
<keyword evidence="6 11" id="KW-0547">Nucleotide-binding</keyword>
<proteinExistence type="inferred from homology"/>
<dbReference type="FunFam" id="3.40.50.300:FF:000225">
    <property type="entry name" value="Thymidylate kinase"/>
    <property type="match status" value="1"/>
</dbReference>
<dbReference type="InterPro" id="IPR018095">
    <property type="entry name" value="Thymidylate_kin_CS"/>
</dbReference>
<name>A0A974BJ65_SEDHY</name>
<feature type="domain" description="Thymidylate kinase-like" evidence="12">
    <location>
        <begin position="8"/>
        <end position="196"/>
    </location>
</feature>
<evidence type="ECO:0000256" key="1">
    <source>
        <dbReference type="ARBA" id="ARBA00009776"/>
    </source>
</evidence>
<evidence type="ECO:0000256" key="8">
    <source>
        <dbReference type="ARBA" id="ARBA00022840"/>
    </source>
</evidence>
<dbReference type="RefSeq" id="WP_179237774.1">
    <property type="nucleotide sequence ID" value="NZ_JACBNQ010000007.1"/>
</dbReference>
<dbReference type="GO" id="GO:0005829">
    <property type="term" value="C:cytosol"/>
    <property type="evidence" value="ECO:0007669"/>
    <property type="project" value="TreeGrafter"/>
</dbReference>